<comment type="caution">
    <text evidence="1">The sequence shown here is derived from an EMBL/GenBank/DDBJ whole genome shotgun (WGS) entry which is preliminary data.</text>
</comment>
<organism evidence="1 2">
    <name type="scientific">Cyclobacterium qasimii M12-11B</name>
    <dbReference type="NCBI Taxonomy" id="641524"/>
    <lineage>
        <taxon>Bacteria</taxon>
        <taxon>Pseudomonadati</taxon>
        <taxon>Bacteroidota</taxon>
        <taxon>Cytophagia</taxon>
        <taxon>Cytophagales</taxon>
        <taxon>Cyclobacteriaceae</taxon>
        <taxon>Cyclobacterium</taxon>
    </lineage>
</organism>
<dbReference type="STRING" id="641524.ADICYQ_0405"/>
<dbReference type="Gene3D" id="1.20.1260.10">
    <property type="match status" value="1"/>
</dbReference>
<dbReference type="InterPro" id="IPR012347">
    <property type="entry name" value="Ferritin-like"/>
</dbReference>
<reference evidence="1 2" key="1">
    <citation type="journal article" date="2013" name="Genome Announc.">
        <title>Draft Genome Sequence of Cyclobacterium qasimii Strain M12-11BT, Isolated from Arctic Marine Sediment.</title>
        <authorList>
            <person name="Shivaji S."/>
            <person name="Ara S."/>
            <person name="Singh A."/>
            <person name="Kumar Pinnaka A."/>
        </authorList>
    </citation>
    <scope>NUCLEOTIDE SEQUENCE [LARGE SCALE GENOMIC DNA]</scope>
    <source>
        <strain evidence="1 2">M12-11B</strain>
    </source>
</reference>
<protein>
    <submittedName>
        <fullName evidence="1">Uncharacterized protein</fullName>
    </submittedName>
</protein>
<dbReference type="AlphaFoldDB" id="S7VPR1"/>
<dbReference type="EMBL" id="ATNM01000018">
    <property type="protein sequence ID" value="EPR71327.1"/>
    <property type="molecule type" value="Genomic_DNA"/>
</dbReference>
<dbReference type="Proteomes" id="UP000014974">
    <property type="component" value="Unassembled WGS sequence"/>
</dbReference>
<name>S7VPR1_9BACT</name>
<accession>S7VPR1</accession>
<gene>
    <name evidence="1" type="ORF">ADICYQ_0405</name>
</gene>
<dbReference type="SUPFAM" id="SSF47240">
    <property type="entry name" value="Ferritin-like"/>
    <property type="match status" value="1"/>
</dbReference>
<evidence type="ECO:0000313" key="1">
    <source>
        <dbReference type="EMBL" id="EPR71327.1"/>
    </source>
</evidence>
<dbReference type="InterPro" id="IPR009078">
    <property type="entry name" value="Ferritin-like_SF"/>
</dbReference>
<dbReference type="eggNOG" id="COG0783">
    <property type="taxonomic scope" value="Bacteria"/>
</dbReference>
<proteinExistence type="predicted"/>
<evidence type="ECO:0000313" key="2">
    <source>
        <dbReference type="Proteomes" id="UP000014974"/>
    </source>
</evidence>
<sequence>MIEKALYIINNQIRKLNFNSQGTLKNRLQNANLNEFDTKSSDSEYFIRNLLDDHQLIIESIRKYLKDDFIYLNSNDSLNLIAEVLQLHIEMTWLLRDLLIKINYS</sequence>